<dbReference type="WBParaSite" id="GPLIN_000358300">
    <property type="protein sequence ID" value="GPLIN_000358300"/>
    <property type="gene ID" value="GPLIN_000358300"/>
</dbReference>
<reference evidence="3" key="1">
    <citation type="submission" date="2014-05" db="EMBL/GenBank/DDBJ databases">
        <title>The genome and life-stage specific transcriptomes of Globodera pallida elucidate key aspects of plant parasitism by a cyst nematode.</title>
        <authorList>
            <person name="Cotton J.A."/>
            <person name="Lilley C.J."/>
            <person name="Jones L.M."/>
            <person name="Kikuchi T."/>
            <person name="Reid A.J."/>
            <person name="Thorpe P."/>
            <person name="Tsai I.J."/>
            <person name="Beasley H."/>
            <person name="Blok V."/>
            <person name="Cock P.J.A."/>
            <person name="Van den Akker S.E."/>
            <person name="Holroyd N."/>
            <person name="Hunt M."/>
            <person name="Mantelin S."/>
            <person name="Naghra H."/>
            <person name="Pain A."/>
            <person name="Palomares-Rius J.E."/>
            <person name="Zarowiecki M."/>
            <person name="Berriman M."/>
            <person name="Jones J.T."/>
            <person name="Urwin P.E."/>
        </authorList>
    </citation>
    <scope>NUCLEOTIDE SEQUENCE [LARGE SCALE GENOMIC DNA]</scope>
    <source>
        <strain evidence="3">Lindley</strain>
    </source>
</reference>
<accession>A0A183BSJ7</accession>
<evidence type="ECO:0000313" key="4">
    <source>
        <dbReference type="WBParaSite" id="GPLIN_000358300"/>
    </source>
</evidence>
<sequence>MNSPTSSSAGLAQNEKRRRIEEGIEGQKRFEQMEEWKRAAKLELKNKALCAELEHQKLLNALQTKMEEYQNKQQQTIDELTEKLKVSIDQFLSKHQEHEKLLNAHKNLMEEKIGALNKDQELCADHCSQMIDGLEHKQKIDQEELLRKMVESLMSVQAMVVSEEHKFVEIEQKNALQEKLVKMEEYQNKQQKTIDALTEKLKGKLF</sequence>
<protein>
    <submittedName>
        <fullName evidence="4">Synaptonemal complex protein 1</fullName>
    </submittedName>
</protein>
<dbReference type="Proteomes" id="UP000050741">
    <property type="component" value="Unassembled WGS sequence"/>
</dbReference>
<feature type="coiled-coil region" evidence="1">
    <location>
        <begin position="52"/>
        <end position="79"/>
    </location>
</feature>
<evidence type="ECO:0000313" key="3">
    <source>
        <dbReference type="Proteomes" id="UP000050741"/>
    </source>
</evidence>
<organism evidence="3 4">
    <name type="scientific">Globodera pallida</name>
    <name type="common">Potato cyst nematode worm</name>
    <name type="synonym">Heterodera pallida</name>
    <dbReference type="NCBI Taxonomy" id="36090"/>
    <lineage>
        <taxon>Eukaryota</taxon>
        <taxon>Metazoa</taxon>
        <taxon>Ecdysozoa</taxon>
        <taxon>Nematoda</taxon>
        <taxon>Chromadorea</taxon>
        <taxon>Rhabditida</taxon>
        <taxon>Tylenchina</taxon>
        <taxon>Tylenchomorpha</taxon>
        <taxon>Tylenchoidea</taxon>
        <taxon>Heteroderidae</taxon>
        <taxon>Heteroderinae</taxon>
        <taxon>Globodera</taxon>
    </lineage>
</organism>
<keyword evidence="3" id="KW-1185">Reference proteome</keyword>
<proteinExistence type="predicted"/>
<keyword evidence="1" id="KW-0175">Coiled coil</keyword>
<feature type="compositionally biased region" description="Polar residues" evidence="2">
    <location>
        <begin position="1"/>
        <end position="11"/>
    </location>
</feature>
<reference evidence="4" key="2">
    <citation type="submission" date="2016-06" db="UniProtKB">
        <authorList>
            <consortium name="WormBaseParasite"/>
        </authorList>
    </citation>
    <scope>IDENTIFICATION</scope>
</reference>
<evidence type="ECO:0000256" key="2">
    <source>
        <dbReference type="SAM" id="MobiDB-lite"/>
    </source>
</evidence>
<name>A0A183BSJ7_GLOPA</name>
<feature type="compositionally biased region" description="Basic and acidic residues" evidence="2">
    <location>
        <begin position="14"/>
        <end position="25"/>
    </location>
</feature>
<evidence type="ECO:0000256" key="1">
    <source>
        <dbReference type="SAM" id="Coils"/>
    </source>
</evidence>
<feature type="region of interest" description="Disordered" evidence="2">
    <location>
        <begin position="1"/>
        <end position="25"/>
    </location>
</feature>
<dbReference type="AlphaFoldDB" id="A0A183BSJ7"/>